<evidence type="ECO:0000313" key="2">
    <source>
        <dbReference type="EMBL" id="AWN40871.1"/>
    </source>
</evidence>
<feature type="domain" description="Glycosyltransferase 2-like" evidence="1">
    <location>
        <begin position="230"/>
        <end position="353"/>
    </location>
</feature>
<dbReference type="GO" id="GO:0016740">
    <property type="term" value="F:transferase activity"/>
    <property type="evidence" value="ECO:0007669"/>
    <property type="project" value="UniProtKB-KW"/>
</dbReference>
<gene>
    <name evidence="2" type="ORF">DK389_10455</name>
</gene>
<sequence>MSLLRAAISLLTGRTARRRAAAEAKIRASGLFDTAWYAGQKGGRTRAPLRHFMARAFRESAPWPNPLFDPVFYCEGHPDLKRMRFNPLLHYAEYGEAEGRRPNLSFDPVWYANEHGLDGPEGALRHYLTEGARLGLRPARDFDPEAYLENHPDLGLTAAQAFAHHVRTTAEASAGAKGQIFNGLAYRAEGGERPRYRFEKGVQPYCYVPPRRPDDVEARLAHLGARPLFSIVTPVYNVERRFLEAAIASVAAQWYPDWELVLVDDCSTRAETRAALEAIDDPRIKVRFSPHNRGIAPTTNAALAEATGDYVVFLDNDDELTPDCLYELALCIDRTGADFVYSDEDKIDGEGLFSMPFFKPDWSPDALMSIMYTCHVSCMRRSLIEAAGSLRQGFEGAQDYDLTLRVTERTTAIAHVPKVLYHWRTLPSSLASDMAAKPYAHDSVRRLKEEALARRGIPGTVEPVAAMPGQFRVNYSPRGTPTVSIVIPSKDNPAMLRRCVDSILKVSTYRSFEIVVIDNGSTQRPALKALEELRRLDAVTILSDPRPFNYSAINNLGARTARGEILLFLNDDTEILSPDWLERLVGYAQRDHVGAVGARLLFPDGKIQHCGIVNLYDGPGHAFYRRNDDQVADFGRNTLEFDWIAVTGACLAIERRKFAAVGGFDETLPVAYNDVELCFRLVEAGYFNVVCQNVRLVHHESVTRGDDQASREKRERLRRDMMRLYARHPGFLARDPFHSRNLNPLSGLFLPNPV</sequence>
<dbReference type="Pfam" id="PF00535">
    <property type="entry name" value="Glycos_transf_2"/>
    <property type="match status" value="2"/>
</dbReference>
<dbReference type="AlphaFoldDB" id="A0A2U8W5F5"/>
<dbReference type="InterPro" id="IPR001173">
    <property type="entry name" value="Glyco_trans_2-like"/>
</dbReference>
<evidence type="ECO:0000259" key="1">
    <source>
        <dbReference type="Pfam" id="PF00535"/>
    </source>
</evidence>
<accession>A0A2U8W5F5</accession>
<dbReference type="InterPro" id="IPR029044">
    <property type="entry name" value="Nucleotide-diphossugar_trans"/>
</dbReference>
<reference evidence="3" key="1">
    <citation type="submission" date="2018-05" db="EMBL/GenBank/DDBJ databases">
        <title>Complete Genome Sequence of Methylobacterium sp. 17SD2-17.</title>
        <authorList>
            <person name="Srinivasan S."/>
        </authorList>
    </citation>
    <scope>NUCLEOTIDE SEQUENCE [LARGE SCALE GENOMIC DNA]</scope>
    <source>
        <strain evidence="3">17SD2-17</strain>
    </source>
</reference>
<evidence type="ECO:0000313" key="3">
    <source>
        <dbReference type="Proteomes" id="UP000245926"/>
    </source>
</evidence>
<dbReference type="Proteomes" id="UP000245926">
    <property type="component" value="Chromosome"/>
</dbReference>
<name>A0A2U8W5F5_9HYPH</name>
<dbReference type="RefSeq" id="WP_109889402.1">
    <property type="nucleotide sequence ID" value="NZ_CP029550.1"/>
</dbReference>
<keyword evidence="2" id="KW-0808">Transferase</keyword>
<protein>
    <submittedName>
        <fullName evidence="2">Glycosyltransferase family 2 protein</fullName>
    </submittedName>
</protein>
<proteinExistence type="predicted"/>
<dbReference type="KEGG" id="mets:DK389_10455"/>
<dbReference type="Gene3D" id="3.90.550.10">
    <property type="entry name" value="Spore Coat Polysaccharide Biosynthesis Protein SpsA, Chain A"/>
    <property type="match status" value="2"/>
</dbReference>
<dbReference type="CDD" id="cd04186">
    <property type="entry name" value="GT_2_like_c"/>
    <property type="match status" value="1"/>
</dbReference>
<dbReference type="SUPFAM" id="SSF53448">
    <property type="entry name" value="Nucleotide-diphospho-sugar transferases"/>
    <property type="match status" value="2"/>
</dbReference>
<dbReference type="EMBL" id="CP029550">
    <property type="protein sequence ID" value="AWN40871.1"/>
    <property type="molecule type" value="Genomic_DNA"/>
</dbReference>
<dbReference type="OrthoDB" id="9783791at2"/>
<dbReference type="PANTHER" id="PTHR43179">
    <property type="entry name" value="RHAMNOSYLTRANSFERASE WBBL"/>
    <property type="match status" value="1"/>
</dbReference>
<organism evidence="2 3">
    <name type="scientific">Methylobacterium durans</name>
    <dbReference type="NCBI Taxonomy" id="2202825"/>
    <lineage>
        <taxon>Bacteria</taxon>
        <taxon>Pseudomonadati</taxon>
        <taxon>Pseudomonadota</taxon>
        <taxon>Alphaproteobacteria</taxon>
        <taxon>Hyphomicrobiales</taxon>
        <taxon>Methylobacteriaceae</taxon>
        <taxon>Methylobacterium</taxon>
    </lineage>
</organism>
<dbReference type="PANTHER" id="PTHR43179:SF7">
    <property type="entry name" value="RHAMNOSYLTRANSFERASE WBBL"/>
    <property type="match status" value="1"/>
</dbReference>
<keyword evidence="3" id="KW-1185">Reference proteome</keyword>
<feature type="domain" description="Glycosyltransferase 2-like" evidence="1">
    <location>
        <begin position="484"/>
        <end position="603"/>
    </location>
</feature>
<dbReference type="CDD" id="cd04184">
    <property type="entry name" value="GT2_RfbC_Mx_like"/>
    <property type="match status" value="1"/>
</dbReference>